<evidence type="ECO:0000259" key="1">
    <source>
        <dbReference type="SMART" id="SM00256"/>
    </source>
</evidence>
<dbReference type="Pfam" id="PF12937">
    <property type="entry name" value="F-box-like"/>
    <property type="match status" value="1"/>
</dbReference>
<name>A0AAD8T6X8_LOLMU</name>
<protein>
    <recommendedName>
        <fullName evidence="1">F-box domain-containing protein</fullName>
    </recommendedName>
</protein>
<dbReference type="InterPro" id="IPR013187">
    <property type="entry name" value="F-box-assoc_dom_typ3"/>
</dbReference>
<dbReference type="InterPro" id="IPR050796">
    <property type="entry name" value="SCF_F-box_component"/>
</dbReference>
<evidence type="ECO:0000313" key="3">
    <source>
        <dbReference type="Proteomes" id="UP001231189"/>
    </source>
</evidence>
<sequence length="381" mass="41669">MAEALLPGLPDEIVVWEVLVRLPPKSLLRCRAVCRAWRRTTSARAFLLAHHGRQPSLPVVCGFDGYNQSILAFDHRAAAAADARLRPVARLDSEKFFCLQASCDGLLVFSATTAAWRPCLAVCNPATRQSALLRHPRDASLFGVLGMYLHRPSGEYRLLLHRTSSRPAILGHDPLPERRTGCYVSALGSDQPPRYIGGPAAAASALGFYTPALVRDCLHWSPVGSCKLVTVFDTAAESFRHMCAPIAPTKLSIFELDGKLGIYSNNNAMKVVDIWVLLNYEGEVWEHKYRVELPAAEIRGRFGVRGGRLDLSVVSAGGAVLLLLVCGQWLFCVGADGVLVDSFRLDGQKLYACGLGLKQTLVHHAFFTALEDYTVNASPFI</sequence>
<dbReference type="AlphaFoldDB" id="A0AAD8T6X8"/>
<dbReference type="Gene3D" id="1.20.1280.50">
    <property type="match status" value="1"/>
</dbReference>
<dbReference type="InterPro" id="IPR036047">
    <property type="entry name" value="F-box-like_dom_sf"/>
</dbReference>
<feature type="domain" description="F-box" evidence="1">
    <location>
        <begin position="9"/>
        <end position="50"/>
    </location>
</feature>
<dbReference type="Pfam" id="PF08268">
    <property type="entry name" value="FBA_3"/>
    <property type="match status" value="1"/>
</dbReference>
<organism evidence="2 3">
    <name type="scientific">Lolium multiflorum</name>
    <name type="common">Italian ryegrass</name>
    <name type="synonym">Lolium perenne subsp. multiflorum</name>
    <dbReference type="NCBI Taxonomy" id="4521"/>
    <lineage>
        <taxon>Eukaryota</taxon>
        <taxon>Viridiplantae</taxon>
        <taxon>Streptophyta</taxon>
        <taxon>Embryophyta</taxon>
        <taxon>Tracheophyta</taxon>
        <taxon>Spermatophyta</taxon>
        <taxon>Magnoliopsida</taxon>
        <taxon>Liliopsida</taxon>
        <taxon>Poales</taxon>
        <taxon>Poaceae</taxon>
        <taxon>BOP clade</taxon>
        <taxon>Pooideae</taxon>
        <taxon>Poodae</taxon>
        <taxon>Poeae</taxon>
        <taxon>Poeae Chloroplast Group 2 (Poeae type)</taxon>
        <taxon>Loliodinae</taxon>
        <taxon>Loliinae</taxon>
        <taxon>Lolium</taxon>
    </lineage>
</organism>
<comment type="caution">
    <text evidence="2">The sequence shown here is derived from an EMBL/GenBank/DDBJ whole genome shotgun (WGS) entry which is preliminary data.</text>
</comment>
<keyword evidence="3" id="KW-1185">Reference proteome</keyword>
<proteinExistence type="predicted"/>
<dbReference type="CDD" id="cd22157">
    <property type="entry name" value="F-box_AtFBW1-like"/>
    <property type="match status" value="1"/>
</dbReference>
<reference evidence="2" key="1">
    <citation type="submission" date="2023-07" db="EMBL/GenBank/DDBJ databases">
        <title>A chromosome-level genome assembly of Lolium multiflorum.</title>
        <authorList>
            <person name="Chen Y."/>
            <person name="Copetti D."/>
            <person name="Kolliker R."/>
            <person name="Studer B."/>
        </authorList>
    </citation>
    <scope>NUCLEOTIDE SEQUENCE</scope>
    <source>
        <strain evidence="2">02402/16</strain>
        <tissue evidence="2">Leaf</tissue>
    </source>
</reference>
<accession>A0AAD8T6X8</accession>
<dbReference type="PANTHER" id="PTHR31672">
    <property type="entry name" value="BNACNNG10540D PROTEIN"/>
    <property type="match status" value="1"/>
</dbReference>
<dbReference type="SMART" id="SM00256">
    <property type="entry name" value="FBOX"/>
    <property type="match status" value="1"/>
</dbReference>
<gene>
    <name evidence="2" type="ORF">QYE76_058783</name>
</gene>
<evidence type="ECO:0000313" key="2">
    <source>
        <dbReference type="EMBL" id="KAK1670624.1"/>
    </source>
</evidence>
<dbReference type="SUPFAM" id="SSF81383">
    <property type="entry name" value="F-box domain"/>
    <property type="match status" value="1"/>
</dbReference>
<dbReference type="Proteomes" id="UP001231189">
    <property type="component" value="Unassembled WGS sequence"/>
</dbReference>
<dbReference type="PANTHER" id="PTHR31672:SF2">
    <property type="entry name" value="F-BOX DOMAIN-CONTAINING PROTEIN"/>
    <property type="match status" value="1"/>
</dbReference>
<dbReference type="InterPro" id="IPR001810">
    <property type="entry name" value="F-box_dom"/>
</dbReference>
<dbReference type="EMBL" id="JAUUTY010000003">
    <property type="protein sequence ID" value="KAK1670624.1"/>
    <property type="molecule type" value="Genomic_DNA"/>
</dbReference>